<dbReference type="Proteomes" id="UP000663880">
    <property type="component" value="Unassembled WGS sequence"/>
</dbReference>
<protein>
    <submittedName>
        <fullName evidence="2">Uncharacterized protein</fullName>
    </submittedName>
</protein>
<evidence type="ECO:0000313" key="3">
    <source>
        <dbReference type="Proteomes" id="UP000663880"/>
    </source>
</evidence>
<feature type="compositionally biased region" description="Polar residues" evidence="1">
    <location>
        <begin position="633"/>
        <end position="642"/>
    </location>
</feature>
<reference evidence="2" key="1">
    <citation type="submission" date="2021-02" db="EMBL/GenBank/DDBJ databases">
        <authorList>
            <person name="Steward A R."/>
        </authorList>
    </citation>
    <scope>NUCLEOTIDE SEQUENCE</scope>
</reference>
<feature type="compositionally biased region" description="Low complexity" evidence="1">
    <location>
        <begin position="71"/>
        <end position="83"/>
    </location>
</feature>
<accession>A0A821QTS7</accession>
<feature type="region of interest" description="Disordered" evidence="1">
    <location>
        <begin position="134"/>
        <end position="164"/>
    </location>
</feature>
<gene>
    <name evidence="2" type="ORF">PMACD_LOCUS5407</name>
</gene>
<proteinExistence type="predicted"/>
<dbReference type="OrthoDB" id="6428710at2759"/>
<feature type="region of interest" description="Disordered" evidence="1">
    <location>
        <begin position="996"/>
        <end position="1031"/>
    </location>
</feature>
<feature type="compositionally biased region" description="Basic and acidic residues" evidence="1">
    <location>
        <begin position="481"/>
        <end position="495"/>
    </location>
</feature>
<feature type="compositionally biased region" description="Pro residues" evidence="1">
    <location>
        <begin position="875"/>
        <end position="900"/>
    </location>
</feature>
<feature type="compositionally biased region" description="Basic residues" evidence="1">
    <location>
        <begin position="903"/>
        <end position="912"/>
    </location>
</feature>
<evidence type="ECO:0000313" key="2">
    <source>
        <dbReference type="EMBL" id="CAF4832041.1"/>
    </source>
</evidence>
<feature type="compositionally biased region" description="Basic and acidic residues" evidence="1">
    <location>
        <begin position="545"/>
        <end position="562"/>
    </location>
</feature>
<feature type="region of interest" description="Disordered" evidence="1">
    <location>
        <begin position="340"/>
        <end position="368"/>
    </location>
</feature>
<name>A0A821QTS7_9NEOP</name>
<feature type="region of interest" description="Disordered" evidence="1">
    <location>
        <begin position="424"/>
        <end position="642"/>
    </location>
</feature>
<keyword evidence="3" id="KW-1185">Reference proteome</keyword>
<feature type="region of interest" description="Disordered" evidence="1">
    <location>
        <begin position="857"/>
        <end position="969"/>
    </location>
</feature>
<feature type="compositionally biased region" description="Basic and acidic residues" evidence="1">
    <location>
        <begin position="936"/>
        <end position="952"/>
    </location>
</feature>
<dbReference type="EMBL" id="CAJOBZ010000010">
    <property type="protein sequence ID" value="CAF4832041.1"/>
    <property type="molecule type" value="Genomic_DNA"/>
</dbReference>
<feature type="compositionally biased region" description="Polar residues" evidence="1">
    <location>
        <begin position="517"/>
        <end position="541"/>
    </location>
</feature>
<feature type="region of interest" description="Disordered" evidence="1">
    <location>
        <begin position="764"/>
        <end position="828"/>
    </location>
</feature>
<dbReference type="AlphaFoldDB" id="A0A821QTS7"/>
<organism evidence="2 3">
    <name type="scientific">Pieris macdunnoughi</name>
    <dbReference type="NCBI Taxonomy" id="345717"/>
    <lineage>
        <taxon>Eukaryota</taxon>
        <taxon>Metazoa</taxon>
        <taxon>Ecdysozoa</taxon>
        <taxon>Arthropoda</taxon>
        <taxon>Hexapoda</taxon>
        <taxon>Insecta</taxon>
        <taxon>Pterygota</taxon>
        <taxon>Neoptera</taxon>
        <taxon>Endopterygota</taxon>
        <taxon>Lepidoptera</taxon>
        <taxon>Glossata</taxon>
        <taxon>Ditrysia</taxon>
        <taxon>Papilionoidea</taxon>
        <taxon>Pieridae</taxon>
        <taxon>Pierinae</taxon>
        <taxon>Pieris</taxon>
    </lineage>
</organism>
<feature type="compositionally biased region" description="Low complexity" evidence="1">
    <location>
        <begin position="599"/>
        <end position="614"/>
    </location>
</feature>
<sequence>MAASGGSERRPRRGPAPIASFDHDVSDESSPETKQTFRLPEIREDAGGGLAPPEQRARSHSSPAVGLQAPAAPRIDISRASSSSHHDSRDSSPELALFVGAGSGEESRAKLELGFREDGALDLRSSTEELAFLENIPVNGEARAPLTAPSSRRHSRKDSQGSETALLAVSGRTSRLSSVGSQCSAHSAVSGFSHTSRVSRLSVVSGMSRSPSPHKMLLETSFCGPKPIETDPEICAAVVEERLLEIAKLSSEATLSAPPVDARDRREIRTEVTLESSSFRATTLTKAVSHVPSAPEQTQKSVTVPVPSLASTTETMTETISAAIHPLITVPADEEKRLKETRNRARVEERKARSKESRHQAEPEVYKTSNRSKDIIRIRLKPDDEYDEVDEESDRTLIGIEPVRKPATLELNDNSALISQPASGSDLLVITPQTTPRRRDSRTPSPSGVAVSRKSSFCSLFKSKETIASPDSPDALKRKKSLNEGRSRSKSRDRSVTPTSTGKLKGSVLSLFKTPRKSATSPSASSRDASPVVQSQRQFPQGPSDHQRGEKLKYYEESKEGIIHIPLHTPPDELDSVSDKTELKTHEVPRPSSAPQIRSTSVTPVSSASSTKPAQRTVLPDGSIIIPLHSPTEKTSNASIPSELSKTVHNSIVKEDQILRETKVLNDNSSINKNQHFPDDTASIPVDPLKAKRRDRLTFTTHVGSREQVFSTQFSITKTPSITSEISGSIPSFPESEDVRIAQTEQEPDAPVIENNINLGRASADRRVDESLGEVESLEYPTQSLEGSGPGTPQDPGRDSSESEAGSDAVTRGGSDAERRGLVVQESFEELPYVPTTLPQERSLAVPIVPVRERGGVSVAGVRRPRASRATNAPPSAPLPTNAPPPTSLEPAPPSAPPVVPRLHIRLPRRPRAASTSAAPPRLERPRTRSGSEVGSSRKGEWIDFSEVPERRKQPKRIQTLPAEGREALSYAPPERCRCECHANPSPLPADAQLFTLESAEEEPQRGAAPFTADLDLHNRGDSASLPTTER</sequence>
<evidence type="ECO:0000256" key="1">
    <source>
        <dbReference type="SAM" id="MobiDB-lite"/>
    </source>
</evidence>
<feature type="region of interest" description="Disordered" evidence="1">
    <location>
        <begin position="1"/>
        <end position="100"/>
    </location>
</feature>
<comment type="caution">
    <text evidence="2">The sequence shown here is derived from an EMBL/GenBank/DDBJ whole genome shotgun (WGS) entry which is preliminary data.</text>
</comment>
<feature type="compositionally biased region" description="Basic and acidic residues" evidence="1">
    <location>
        <begin position="577"/>
        <end position="589"/>
    </location>
</feature>